<proteinExistence type="inferred from homology"/>
<feature type="binding site" evidence="4">
    <location>
        <position position="621"/>
    </location>
    <ligand>
        <name>AMP</name>
        <dbReference type="ChEBI" id="CHEBI:456215"/>
    </ligand>
</feature>
<dbReference type="PRINTS" id="PR00387">
    <property type="entry name" value="PDIESTERASE1"/>
</dbReference>
<dbReference type="CDD" id="cd00077">
    <property type="entry name" value="HDc"/>
    <property type="match status" value="1"/>
</dbReference>
<comment type="caution">
    <text evidence="9">The sequence shown here is derived from an EMBL/GenBank/DDBJ whole genome shotgun (WGS) entry which is preliminary data.</text>
</comment>
<feature type="binding site" evidence="5">
    <location>
        <position position="459"/>
    </location>
    <ligand>
        <name>Zn(2+)</name>
        <dbReference type="ChEBI" id="CHEBI:29105"/>
        <label>1</label>
    </ligand>
</feature>
<feature type="binding site" evidence="5">
    <location>
        <position position="460"/>
    </location>
    <ligand>
        <name>Zn(2+)</name>
        <dbReference type="ChEBI" id="CHEBI:29105"/>
        <label>2</label>
    </ligand>
</feature>
<feature type="domain" description="PDEase" evidence="8">
    <location>
        <begin position="341"/>
        <end position="667"/>
    </location>
</feature>
<dbReference type="Pfam" id="PF00233">
    <property type="entry name" value="PDEase_I"/>
    <property type="match status" value="1"/>
</dbReference>
<feature type="transmembrane region" description="Helical" evidence="7">
    <location>
        <begin position="84"/>
        <end position="104"/>
    </location>
</feature>
<evidence type="ECO:0000313" key="9">
    <source>
        <dbReference type="EMBL" id="OMJ83759.1"/>
    </source>
</evidence>
<feature type="binding site" evidence="4">
    <location>
        <position position="460"/>
    </location>
    <ligand>
        <name>AMP</name>
        <dbReference type="ChEBI" id="CHEBI:456215"/>
    </ligand>
</feature>
<evidence type="ECO:0000256" key="2">
    <source>
        <dbReference type="ARBA" id="ARBA00022801"/>
    </source>
</evidence>
<evidence type="ECO:0000256" key="4">
    <source>
        <dbReference type="PIRSR" id="PIRSR623088-2"/>
    </source>
</evidence>
<dbReference type="GO" id="GO:0004114">
    <property type="term" value="F:3',5'-cyclic-nucleotide phosphodiesterase activity"/>
    <property type="evidence" value="ECO:0007669"/>
    <property type="project" value="InterPro"/>
</dbReference>
<organism evidence="9 10">
    <name type="scientific">Stentor coeruleus</name>
    <dbReference type="NCBI Taxonomy" id="5963"/>
    <lineage>
        <taxon>Eukaryota</taxon>
        <taxon>Sar</taxon>
        <taxon>Alveolata</taxon>
        <taxon>Ciliophora</taxon>
        <taxon>Postciliodesmatophora</taxon>
        <taxon>Heterotrichea</taxon>
        <taxon>Heterotrichida</taxon>
        <taxon>Stentoridae</taxon>
        <taxon>Stentor</taxon>
    </lineage>
</organism>
<protein>
    <recommendedName>
        <fullName evidence="6">Phosphodiesterase</fullName>
        <ecNumber evidence="6">3.1.4.-</ecNumber>
    </recommendedName>
</protein>
<feature type="binding site" evidence="4">
    <location>
        <position position="570"/>
    </location>
    <ligand>
        <name>AMP</name>
        <dbReference type="ChEBI" id="CHEBI:456215"/>
    </ligand>
</feature>
<dbReference type="Gene3D" id="1.10.1300.10">
    <property type="entry name" value="3'5'-cyclic nucleotide phosphodiesterase, catalytic domain"/>
    <property type="match status" value="1"/>
</dbReference>
<dbReference type="OrthoDB" id="546632at2759"/>
<dbReference type="PROSITE" id="PS51845">
    <property type="entry name" value="PDEASE_I_2"/>
    <property type="match status" value="1"/>
</dbReference>
<keyword evidence="2 6" id="KW-0378">Hydrolase</keyword>
<evidence type="ECO:0000313" key="10">
    <source>
        <dbReference type="Proteomes" id="UP000187209"/>
    </source>
</evidence>
<feature type="binding site" evidence="5">
    <location>
        <position position="460"/>
    </location>
    <ligand>
        <name>Zn(2+)</name>
        <dbReference type="ChEBI" id="CHEBI:29105"/>
        <label>1</label>
    </ligand>
</feature>
<evidence type="ECO:0000256" key="3">
    <source>
        <dbReference type="PIRSR" id="PIRSR623088-1"/>
    </source>
</evidence>
<dbReference type="AlphaFoldDB" id="A0A1R2C460"/>
<dbReference type="GO" id="GO:0046872">
    <property type="term" value="F:metal ion binding"/>
    <property type="evidence" value="ECO:0007669"/>
    <property type="project" value="UniProtKB-KW"/>
</dbReference>
<evidence type="ECO:0000259" key="8">
    <source>
        <dbReference type="PROSITE" id="PS51845"/>
    </source>
</evidence>
<dbReference type="InterPro" id="IPR023174">
    <property type="entry name" value="PDEase_CS"/>
</dbReference>
<gene>
    <name evidence="9" type="ORF">SteCoe_15237</name>
</gene>
<dbReference type="InterPro" id="IPR003607">
    <property type="entry name" value="HD/PDEase_dom"/>
</dbReference>
<sequence>MKVIPYPVLPNRTERDYDINYLTLNFRNRQTEVSFIRALSKTYKTHTLKYRFTSIHPFHLMLLILYLIAYLLQLHNKTLNNTMIFQIVLIISCFITTSICFFIRSRGMIKLLYKDWLLYATYLSSSIILILNDSDFQDVTFSNSNILDLPSLPGLIAICMYYNSEILSSYALLFISNIVILASFALFRFMNREGLARPILEVILLGLSQIYQMVSIYISELGERKQFVEQHLILSGENEKMVSSVENDRPDFRVQDCIEELNSLLPLMQDNLKYPIEKTLSCLKSISSEYRTRLNSDINIEAITKNLDDEDKIYIQQSWSNNQILNVRKKRKLRMSAVENKAISKNLDLDAVLILKQIGVNWNVNIIDLNNRTTNSPITAAGKYVMNLYNLYEAFNIDEKIASNFFLRLEKNYKPNPYHNAMHATDILASGLYIISNSFMSNSLSELEILIVIVSHLAHDVGHPGFTNRFLINFQDKLAIQYNDISVLENMHSSLTFSIMSDPDKNILQSLEYDQYLLARKWIIELILSTDMGKHFEILGNFRMKMYTIKDFESIECKLEALKVVIKSSDIGHAAKTTDSHMHWSLLISEEFFRQGDIEKESGKPVSMYCDRDTTIIPKSQIGFLKNIALPLYETLNSFLNSSSFESHCIEQIRNNIASWELEIKAGAQLTMKESQLRTLLSVGEKASSSLQSGKSASELLVNK</sequence>
<keyword evidence="1 5" id="KW-0479">Metal-binding</keyword>
<feature type="transmembrane region" description="Helical" evidence="7">
    <location>
        <begin position="170"/>
        <end position="187"/>
    </location>
</feature>
<feature type="active site" description="Proton donor" evidence="3">
    <location>
        <position position="419"/>
    </location>
</feature>
<dbReference type="PROSITE" id="PS00126">
    <property type="entry name" value="PDEASE_I_1"/>
    <property type="match status" value="1"/>
</dbReference>
<keyword evidence="10" id="KW-1185">Reference proteome</keyword>
<evidence type="ECO:0000256" key="6">
    <source>
        <dbReference type="RuleBase" id="RU363067"/>
    </source>
</evidence>
<dbReference type="InterPro" id="IPR002073">
    <property type="entry name" value="PDEase_catalytic_dom"/>
</dbReference>
<evidence type="ECO:0000256" key="1">
    <source>
        <dbReference type="ARBA" id="ARBA00022723"/>
    </source>
</evidence>
<comment type="similarity">
    <text evidence="6">Belongs to the cyclic nucleotide phosphodiesterase family.</text>
</comment>
<dbReference type="EMBL" id="MPUH01000292">
    <property type="protein sequence ID" value="OMJ83759.1"/>
    <property type="molecule type" value="Genomic_DNA"/>
</dbReference>
<dbReference type="GO" id="GO:0007165">
    <property type="term" value="P:signal transduction"/>
    <property type="evidence" value="ECO:0007669"/>
    <property type="project" value="InterPro"/>
</dbReference>
<evidence type="ECO:0000256" key="5">
    <source>
        <dbReference type="PIRSR" id="PIRSR623088-3"/>
    </source>
</evidence>
<dbReference type="InterPro" id="IPR036971">
    <property type="entry name" value="PDEase_catalytic_dom_sf"/>
</dbReference>
<feature type="binding site" evidence="4">
    <location>
        <begin position="419"/>
        <end position="423"/>
    </location>
    <ligand>
        <name>AMP</name>
        <dbReference type="ChEBI" id="CHEBI:456215"/>
    </ligand>
</feature>
<evidence type="ECO:0000256" key="7">
    <source>
        <dbReference type="SAM" id="Phobius"/>
    </source>
</evidence>
<name>A0A1R2C460_9CILI</name>
<reference evidence="9 10" key="1">
    <citation type="submission" date="2016-11" db="EMBL/GenBank/DDBJ databases">
        <title>The macronuclear genome of Stentor coeruleus: a giant cell with tiny introns.</title>
        <authorList>
            <person name="Slabodnick M."/>
            <person name="Ruby J.G."/>
            <person name="Reiff S.B."/>
            <person name="Swart E.C."/>
            <person name="Gosai S."/>
            <person name="Prabakaran S."/>
            <person name="Witkowska E."/>
            <person name="Larue G.E."/>
            <person name="Fisher S."/>
            <person name="Freeman R.M."/>
            <person name="Gunawardena J."/>
            <person name="Chu W."/>
            <person name="Stover N.A."/>
            <person name="Gregory B.D."/>
            <person name="Nowacki M."/>
            <person name="Derisi J."/>
            <person name="Roy S.W."/>
            <person name="Marshall W.F."/>
            <person name="Sood P."/>
        </authorList>
    </citation>
    <scope>NUCLEOTIDE SEQUENCE [LARGE SCALE GENOMIC DNA]</scope>
    <source>
        <strain evidence="9">WM001</strain>
    </source>
</reference>
<feature type="binding site" evidence="5">
    <location>
        <position position="570"/>
    </location>
    <ligand>
        <name>Zn(2+)</name>
        <dbReference type="ChEBI" id="CHEBI:29105"/>
        <label>1</label>
    </ligand>
</feature>
<dbReference type="PANTHER" id="PTHR11347">
    <property type="entry name" value="CYCLIC NUCLEOTIDE PHOSPHODIESTERASE"/>
    <property type="match status" value="1"/>
</dbReference>
<dbReference type="Proteomes" id="UP000187209">
    <property type="component" value="Unassembled WGS sequence"/>
</dbReference>
<dbReference type="SUPFAM" id="SSF109604">
    <property type="entry name" value="HD-domain/PDEase-like"/>
    <property type="match status" value="1"/>
</dbReference>
<dbReference type="InterPro" id="IPR023088">
    <property type="entry name" value="PDEase"/>
</dbReference>
<comment type="cofactor">
    <cofactor evidence="6">
        <name>a divalent metal cation</name>
        <dbReference type="ChEBI" id="CHEBI:60240"/>
    </cofactor>
    <text evidence="6">Binds 2 divalent metal cations per subunit. Site 1 may preferentially bind zinc ions, while site 2 has a preference for magnesium and/or manganese ions.</text>
</comment>
<feature type="binding site" evidence="5">
    <location>
        <position position="423"/>
    </location>
    <ligand>
        <name>Zn(2+)</name>
        <dbReference type="ChEBI" id="CHEBI:29105"/>
        <label>1</label>
    </ligand>
</feature>
<feature type="transmembrane region" description="Helical" evidence="7">
    <location>
        <begin position="50"/>
        <end position="72"/>
    </location>
</feature>
<dbReference type="EC" id="3.1.4.-" evidence="6"/>
<keyword evidence="7" id="KW-1133">Transmembrane helix</keyword>
<keyword evidence="7" id="KW-0812">Transmembrane</keyword>
<accession>A0A1R2C460</accession>
<keyword evidence="7" id="KW-0472">Membrane</keyword>